<dbReference type="InterPro" id="IPR042100">
    <property type="entry name" value="Bug_dom1"/>
</dbReference>
<evidence type="ECO:0000256" key="1">
    <source>
        <dbReference type="ARBA" id="ARBA00006987"/>
    </source>
</evidence>
<dbReference type="InterPro" id="IPR005064">
    <property type="entry name" value="BUG"/>
</dbReference>
<organism evidence="3 4">
    <name type="scientific">Pollutimonas harenae</name>
    <dbReference type="NCBI Taxonomy" id="657015"/>
    <lineage>
        <taxon>Bacteria</taxon>
        <taxon>Pseudomonadati</taxon>
        <taxon>Pseudomonadota</taxon>
        <taxon>Betaproteobacteria</taxon>
        <taxon>Burkholderiales</taxon>
        <taxon>Alcaligenaceae</taxon>
        <taxon>Pollutimonas</taxon>
    </lineage>
</organism>
<dbReference type="AlphaFoldDB" id="A0A853GYV6"/>
<dbReference type="Pfam" id="PF03401">
    <property type="entry name" value="TctC"/>
    <property type="match status" value="1"/>
</dbReference>
<dbReference type="Gene3D" id="3.40.190.10">
    <property type="entry name" value="Periplasmic binding protein-like II"/>
    <property type="match status" value="1"/>
</dbReference>
<name>A0A853GYV6_9BURK</name>
<dbReference type="PANTHER" id="PTHR42928">
    <property type="entry name" value="TRICARBOXYLATE-BINDING PROTEIN"/>
    <property type="match status" value="1"/>
</dbReference>
<evidence type="ECO:0000256" key="2">
    <source>
        <dbReference type="SAM" id="SignalP"/>
    </source>
</evidence>
<feature type="signal peptide" evidence="2">
    <location>
        <begin position="1"/>
        <end position="20"/>
    </location>
</feature>
<dbReference type="Proteomes" id="UP000554144">
    <property type="component" value="Unassembled WGS sequence"/>
</dbReference>
<dbReference type="RefSeq" id="WP_130038251.1">
    <property type="nucleotide sequence ID" value="NZ_JACCEV010000001.1"/>
</dbReference>
<comment type="similarity">
    <text evidence="1">Belongs to the UPF0065 (bug) family.</text>
</comment>
<dbReference type="Gene3D" id="3.40.190.150">
    <property type="entry name" value="Bordetella uptake gene, domain 1"/>
    <property type="match status" value="1"/>
</dbReference>
<dbReference type="PIRSF" id="PIRSF017082">
    <property type="entry name" value="YflP"/>
    <property type="match status" value="1"/>
</dbReference>
<dbReference type="SUPFAM" id="SSF53850">
    <property type="entry name" value="Periplasmic binding protein-like II"/>
    <property type="match status" value="1"/>
</dbReference>
<dbReference type="PANTHER" id="PTHR42928:SF5">
    <property type="entry name" value="BLR1237 PROTEIN"/>
    <property type="match status" value="1"/>
</dbReference>
<sequence>MKLLHVATLAAAIAAGPAYAAFPEKPVHLVVPLAPGGTTDIVSRLLAEKMQQALGQPIVIENRAGAGGTIASNYVANATPDGYTILMGTVGTMAVAPAMYGSLPYDPATAFESISMVNTGQFVLVVNPEVKAKTLPELIALARENPGKINYGSAGNGSTLHLGMEMLKQRADIDMVHVPYKGSGPLVSALVGGEVQVGIPDIPSALSFIEAGRLRPLAVTGAERASFAPNIPTIAEEGFKDFNVSVWLGLLAPKGTPQAVIDKLNAAVHTALSDEALRQKLSELDSQPKPSSPDEFTAFAKSEREKWKQIVDTAGARIQ</sequence>
<keyword evidence="4" id="KW-1185">Reference proteome</keyword>
<gene>
    <name evidence="3" type="ORF">H0A62_03130</name>
</gene>
<proteinExistence type="inferred from homology"/>
<keyword evidence="2" id="KW-0732">Signal</keyword>
<dbReference type="EMBL" id="JACCEV010000001">
    <property type="protein sequence ID" value="NYT84589.1"/>
    <property type="molecule type" value="Genomic_DNA"/>
</dbReference>
<protein>
    <submittedName>
        <fullName evidence="3">Tripartite tricarboxylate transporter substrate binding protein</fullName>
    </submittedName>
</protein>
<dbReference type="OrthoDB" id="8678477at2"/>
<evidence type="ECO:0000313" key="4">
    <source>
        <dbReference type="Proteomes" id="UP000554144"/>
    </source>
</evidence>
<evidence type="ECO:0000313" key="3">
    <source>
        <dbReference type="EMBL" id="NYT84589.1"/>
    </source>
</evidence>
<reference evidence="3 4" key="1">
    <citation type="submission" date="2020-07" db="EMBL/GenBank/DDBJ databases">
        <title>Taxonomic revisions and descriptions of new bacterial species based on genomic comparisons in the high-G+C-content subgroup of the family Alcaligenaceae.</title>
        <authorList>
            <person name="Szabo A."/>
            <person name="Felfoldi T."/>
        </authorList>
    </citation>
    <scope>NUCLEOTIDE SEQUENCE [LARGE SCALE GENOMIC DNA]</scope>
    <source>
        <strain evidence="3 4">DSM 25667</strain>
    </source>
</reference>
<comment type="caution">
    <text evidence="3">The sequence shown here is derived from an EMBL/GenBank/DDBJ whole genome shotgun (WGS) entry which is preliminary data.</text>
</comment>
<dbReference type="CDD" id="cd13578">
    <property type="entry name" value="PBP2_Bug27"/>
    <property type="match status" value="1"/>
</dbReference>
<accession>A0A853GYV6</accession>
<feature type="chain" id="PRO_5032605188" evidence="2">
    <location>
        <begin position="21"/>
        <end position="319"/>
    </location>
</feature>